<name>A0ABX7JIY1_9RHOB</name>
<dbReference type="RefSeq" id="WP_205295178.1">
    <property type="nucleotide sequence ID" value="NZ_CP070368.1"/>
</dbReference>
<dbReference type="PROSITE" id="PS51257">
    <property type="entry name" value="PROKAR_LIPOPROTEIN"/>
    <property type="match status" value="1"/>
</dbReference>
<sequence length="34" mass="3734">MAERHSALGWTVSMFPAPDGRDWNVILNMIGSCA</sequence>
<protein>
    <recommendedName>
        <fullName evidence="3">Transposase</fullName>
    </recommendedName>
</protein>
<accession>A0ABX7JIY1</accession>
<organism evidence="1 2">
    <name type="scientific">Paracoccus methylovorus</name>
    <dbReference type="NCBI Taxonomy" id="2812658"/>
    <lineage>
        <taxon>Bacteria</taxon>
        <taxon>Pseudomonadati</taxon>
        <taxon>Pseudomonadota</taxon>
        <taxon>Alphaproteobacteria</taxon>
        <taxon>Rhodobacterales</taxon>
        <taxon>Paracoccaceae</taxon>
        <taxon>Paracoccus</taxon>
    </lineage>
</organism>
<proteinExistence type="predicted"/>
<evidence type="ECO:0000313" key="2">
    <source>
        <dbReference type="Proteomes" id="UP000663629"/>
    </source>
</evidence>
<dbReference type="EMBL" id="CP070368">
    <property type="protein sequence ID" value="QRZ14198.1"/>
    <property type="molecule type" value="Genomic_DNA"/>
</dbReference>
<reference evidence="1 2" key="1">
    <citation type="submission" date="2021-02" db="EMBL/GenBank/DDBJ databases">
        <title>Paracoccus methylovroum sp.nov., a new methanol and methylamine utilizing methylotrophic denitrifer.</title>
        <authorList>
            <person name="Timsy T."/>
            <person name="Behrendt U."/>
            <person name="Ulrich A."/>
            <person name="Spanner T."/>
            <person name="Foesel B.U."/>
            <person name="Horn M.A."/>
            <person name="Kolb S."/>
        </authorList>
    </citation>
    <scope>NUCLEOTIDE SEQUENCE [LARGE SCALE GENOMIC DNA]</scope>
    <source>
        <strain evidence="1 2">H4-D09</strain>
    </source>
</reference>
<gene>
    <name evidence="1" type="ORF">JWJ88_09435</name>
</gene>
<evidence type="ECO:0008006" key="3">
    <source>
        <dbReference type="Google" id="ProtNLM"/>
    </source>
</evidence>
<evidence type="ECO:0000313" key="1">
    <source>
        <dbReference type="EMBL" id="QRZ14198.1"/>
    </source>
</evidence>
<keyword evidence="2" id="KW-1185">Reference proteome</keyword>
<dbReference type="Proteomes" id="UP000663629">
    <property type="component" value="Chromosome 1"/>
</dbReference>